<gene>
    <name evidence="3" type="ORF">P154DRAFT_570334</name>
</gene>
<protein>
    <recommendedName>
        <fullName evidence="2">EthD domain-containing protein</fullName>
    </recommendedName>
</protein>
<keyword evidence="4" id="KW-1185">Reference proteome</keyword>
<comment type="similarity">
    <text evidence="1">Belongs to the tpcK family.</text>
</comment>
<evidence type="ECO:0000313" key="4">
    <source>
        <dbReference type="Proteomes" id="UP000799779"/>
    </source>
</evidence>
<proteinExistence type="inferred from homology"/>
<dbReference type="GO" id="GO:0016491">
    <property type="term" value="F:oxidoreductase activity"/>
    <property type="evidence" value="ECO:0007669"/>
    <property type="project" value="InterPro"/>
</dbReference>
<dbReference type="InterPro" id="IPR011008">
    <property type="entry name" value="Dimeric_a/b-barrel"/>
</dbReference>
<accession>A0A6A5WX01</accession>
<reference evidence="3" key="1">
    <citation type="journal article" date="2020" name="Stud. Mycol.">
        <title>101 Dothideomycetes genomes: a test case for predicting lifestyles and emergence of pathogens.</title>
        <authorList>
            <person name="Haridas S."/>
            <person name="Albert R."/>
            <person name="Binder M."/>
            <person name="Bloem J."/>
            <person name="Labutti K."/>
            <person name="Salamov A."/>
            <person name="Andreopoulos B."/>
            <person name="Baker S."/>
            <person name="Barry K."/>
            <person name="Bills G."/>
            <person name="Bluhm B."/>
            <person name="Cannon C."/>
            <person name="Castanera R."/>
            <person name="Culley D."/>
            <person name="Daum C."/>
            <person name="Ezra D."/>
            <person name="Gonzalez J."/>
            <person name="Henrissat B."/>
            <person name="Kuo A."/>
            <person name="Liang C."/>
            <person name="Lipzen A."/>
            <person name="Lutzoni F."/>
            <person name="Magnuson J."/>
            <person name="Mondo S."/>
            <person name="Nolan M."/>
            <person name="Ohm R."/>
            <person name="Pangilinan J."/>
            <person name="Park H.-J."/>
            <person name="Ramirez L."/>
            <person name="Alfaro M."/>
            <person name="Sun H."/>
            <person name="Tritt A."/>
            <person name="Yoshinaga Y."/>
            <person name="Zwiers L.-H."/>
            <person name="Turgeon B."/>
            <person name="Goodwin S."/>
            <person name="Spatafora J."/>
            <person name="Crous P."/>
            <person name="Grigoriev I."/>
        </authorList>
    </citation>
    <scope>NUCLEOTIDE SEQUENCE</scope>
    <source>
        <strain evidence="3">CBS 123094</strain>
    </source>
</reference>
<dbReference type="Proteomes" id="UP000799779">
    <property type="component" value="Unassembled WGS sequence"/>
</dbReference>
<sequence>MVHNKINHKFNFPEFEWEKKENYQPCIKLSFFFKKLPTVDDDHFQMHYNHVHSDLTVASKKFNVVKVQRYLYQSPAMKQKVKDLGMEVLDFDAVSQIWVKSWDDWEEFSTGPEYAAALMPDAANFMDTNAGIKVMAG</sequence>
<dbReference type="EMBL" id="ML977560">
    <property type="protein sequence ID" value="KAF2006270.1"/>
    <property type="molecule type" value="Genomic_DNA"/>
</dbReference>
<dbReference type="Gene3D" id="3.30.70.100">
    <property type="match status" value="1"/>
</dbReference>
<dbReference type="Pfam" id="PF07110">
    <property type="entry name" value="EthD"/>
    <property type="match status" value="1"/>
</dbReference>
<evidence type="ECO:0000313" key="3">
    <source>
        <dbReference type="EMBL" id="KAF2006270.1"/>
    </source>
</evidence>
<organism evidence="3 4">
    <name type="scientific">Amniculicola lignicola CBS 123094</name>
    <dbReference type="NCBI Taxonomy" id="1392246"/>
    <lineage>
        <taxon>Eukaryota</taxon>
        <taxon>Fungi</taxon>
        <taxon>Dikarya</taxon>
        <taxon>Ascomycota</taxon>
        <taxon>Pezizomycotina</taxon>
        <taxon>Dothideomycetes</taxon>
        <taxon>Pleosporomycetidae</taxon>
        <taxon>Pleosporales</taxon>
        <taxon>Amniculicolaceae</taxon>
        <taxon>Amniculicola</taxon>
    </lineage>
</organism>
<feature type="domain" description="EthD" evidence="2">
    <location>
        <begin position="37"/>
        <end position="128"/>
    </location>
</feature>
<evidence type="ECO:0000259" key="2">
    <source>
        <dbReference type="Pfam" id="PF07110"/>
    </source>
</evidence>
<dbReference type="SUPFAM" id="SSF54909">
    <property type="entry name" value="Dimeric alpha+beta barrel"/>
    <property type="match status" value="1"/>
</dbReference>
<dbReference type="InterPro" id="IPR009799">
    <property type="entry name" value="EthD_dom"/>
</dbReference>
<evidence type="ECO:0000256" key="1">
    <source>
        <dbReference type="ARBA" id="ARBA00005986"/>
    </source>
</evidence>
<name>A0A6A5WX01_9PLEO</name>
<dbReference type="AlphaFoldDB" id="A0A6A5WX01"/>
<dbReference type="OrthoDB" id="3454835at2759"/>